<dbReference type="CDD" id="cd01043">
    <property type="entry name" value="DPS"/>
    <property type="match status" value="1"/>
</dbReference>
<gene>
    <name evidence="3" type="ORF">HMPREF1476_01018</name>
</gene>
<evidence type="ECO:0000259" key="2">
    <source>
        <dbReference type="Pfam" id="PF00210"/>
    </source>
</evidence>
<accession>S3BZR5</accession>
<dbReference type="PANTHER" id="PTHR42932:SF1">
    <property type="entry name" value="GENERAL STRESS PROTEIN 20U"/>
    <property type="match status" value="1"/>
</dbReference>
<dbReference type="HOGENOM" id="CLU_098183_2_2_4"/>
<dbReference type="GO" id="GO:0008199">
    <property type="term" value="F:ferric iron binding"/>
    <property type="evidence" value="ECO:0007669"/>
    <property type="project" value="InterPro"/>
</dbReference>
<dbReference type="InterPro" id="IPR009078">
    <property type="entry name" value="Ferritin-like_SF"/>
</dbReference>
<feature type="domain" description="Ferritin/DPS" evidence="2">
    <location>
        <begin position="6"/>
        <end position="142"/>
    </location>
</feature>
<dbReference type="PIRSF" id="PIRSF005900">
    <property type="entry name" value="Dps"/>
    <property type="match status" value="1"/>
</dbReference>
<keyword evidence="4" id="KW-1185">Reference proteome</keyword>
<dbReference type="Pfam" id="PF00210">
    <property type="entry name" value="Ferritin"/>
    <property type="match status" value="1"/>
</dbReference>
<comment type="caution">
    <text evidence="3">The sequence shown here is derived from an EMBL/GenBank/DDBJ whole genome shotgun (WGS) entry which is preliminary data.</text>
</comment>
<dbReference type="Gene3D" id="1.20.1260.10">
    <property type="match status" value="1"/>
</dbReference>
<dbReference type="PATRIC" id="fig|1203554.3.peg.1044"/>
<dbReference type="STRING" id="1203554.HMPREF1476_01018"/>
<evidence type="ECO:0000256" key="1">
    <source>
        <dbReference type="ARBA" id="ARBA00009497"/>
    </source>
</evidence>
<dbReference type="AlphaFoldDB" id="S3BZR5"/>
<comment type="similarity">
    <text evidence="1">Belongs to the Dps family.</text>
</comment>
<dbReference type="RefSeq" id="WP_016474326.1">
    <property type="nucleotide sequence ID" value="NZ_KE150480.1"/>
</dbReference>
<dbReference type="PANTHER" id="PTHR42932">
    <property type="entry name" value="GENERAL STRESS PROTEIN 20U"/>
    <property type="match status" value="1"/>
</dbReference>
<sequence>MMKSEKINAYVATLAVWNVKLHNIHWNVEGHLFKGIHEYTESLYDRAAEQYDETAEILKMRGEMPVATVAESLQASVIEELPSRVFSCCEAVAVVQADMEKVAKLAREIRDEAAEADDFLVQGTFEGYLAGFAKDLWFLRAMRSDAHAGEACDAKAEEKTAGGKRCCRKKA</sequence>
<evidence type="ECO:0000313" key="4">
    <source>
        <dbReference type="Proteomes" id="UP000014400"/>
    </source>
</evidence>
<reference evidence="3 4" key="1">
    <citation type="submission" date="2013-04" db="EMBL/GenBank/DDBJ databases">
        <title>The Genome Sequence of Sutterella wadsworthensis HGA0223.</title>
        <authorList>
            <consortium name="The Broad Institute Genomics Platform"/>
            <person name="Earl A."/>
            <person name="Ward D."/>
            <person name="Feldgarden M."/>
            <person name="Gevers D."/>
            <person name="Schmidt T.M."/>
            <person name="Dover J."/>
            <person name="Dai D."/>
            <person name="Walker B."/>
            <person name="Young S."/>
            <person name="Zeng Q."/>
            <person name="Gargeya S."/>
            <person name="Fitzgerald M."/>
            <person name="Haas B."/>
            <person name="Abouelleil A."/>
            <person name="Allen A.W."/>
            <person name="Alvarado L."/>
            <person name="Arachchi H.M."/>
            <person name="Berlin A.M."/>
            <person name="Chapman S.B."/>
            <person name="Gainer-Dewar J."/>
            <person name="Goldberg J."/>
            <person name="Griggs A."/>
            <person name="Gujja S."/>
            <person name="Hansen M."/>
            <person name="Howarth C."/>
            <person name="Imamovic A."/>
            <person name="Ireland A."/>
            <person name="Larimer J."/>
            <person name="McCowan C."/>
            <person name="Murphy C."/>
            <person name="Pearson M."/>
            <person name="Poon T.W."/>
            <person name="Priest M."/>
            <person name="Roberts A."/>
            <person name="Saif S."/>
            <person name="Shea T."/>
            <person name="Sisk P."/>
            <person name="Sykes S."/>
            <person name="Wortman J."/>
            <person name="Nusbaum C."/>
            <person name="Birren B."/>
        </authorList>
    </citation>
    <scope>NUCLEOTIDE SEQUENCE [LARGE SCALE GENOMIC DNA]</scope>
    <source>
        <strain evidence="3 4">HGA0223</strain>
    </source>
</reference>
<dbReference type="EMBL" id="ATCF01000015">
    <property type="protein sequence ID" value="EPD99562.1"/>
    <property type="molecule type" value="Genomic_DNA"/>
</dbReference>
<proteinExistence type="inferred from homology"/>
<dbReference type="InterPro" id="IPR008331">
    <property type="entry name" value="Ferritin_DPS_dom"/>
</dbReference>
<name>S3BZR5_9BURK</name>
<dbReference type="InterPro" id="IPR012347">
    <property type="entry name" value="Ferritin-like"/>
</dbReference>
<protein>
    <recommendedName>
        <fullName evidence="2">Ferritin/DPS domain-containing protein</fullName>
    </recommendedName>
</protein>
<organism evidence="3 4">
    <name type="scientific">Sutterella wadsworthensis HGA0223</name>
    <dbReference type="NCBI Taxonomy" id="1203554"/>
    <lineage>
        <taxon>Bacteria</taxon>
        <taxon>Pseudomonadati</taxon>
        <taxon>Pseudomonadota</taxon>
        <taxon>Betaproteobacteria</taxon>
        <taxon>Burkholderiales</taxon>
        <taxon>Sutterellaceae</taxon>
        <taxon>Sutterella</taxon>
    </lineage>
</organism>
<dbReference type="eggNOG" id="COG0783">
    <property type="taxonomic scope" value="Bacteria"/>
</dbReference>
<dbReference type="SUPFAM" id="SSF47240">
    <property type="entry name" value="Ferritin-like"/>
    <property type="match status" value="1"/>
</dbReference>
<dbReference type="InterPro" id="IPR002177">
    <property type="entry name" value="DPS_DNA-bd"/>
</dbReference>
<evidence type="ECO:0000313" key="3">
    <source>
        <dbReference type="EMBL" id="EPD99562.1"/>
    </source>
</evidence>
<dbReference type="Proteomes" id="UP000014400">
    <property type="component" value="Unassembled WGS sequence"/>
</dbReference>